<feature type="signal peptide" evidence="2">
    <location>
        <begin position="1"/>
        <end position="30"/>
    </location>
</feature>
<evidence type="ECO:0000256" key="2">
    <source>
        <dbReference type="SAM" id="SignalP"/>
    </source>
</evidence>
<keyword evidence="1" id="KW-1133">Transmembrane helix</keyword>
<evidence type="ECO:0000256" key="1">
    <source>
        <dbReference type="SAM" id="Phobius"/>
    </source>
</evidence>
<sequence length="324" mass="34626">MGRSARRLVPCLARLLPMAALLLAAPPVGAQLRSVELYAPRPFGHVIGDTLALSAEIVLDAPFRLDPASLPRPRALDYWLELANVRLTNGGASDGVQRYTLDLTYQTFYAPLEPKRLTIPAVPLTATDGTRQVAIAVPPWSFLMSPLREIVATGESTPMALRPDIAPRPVATASTQRGLLAALGGLVAGLGLLAWQMGWGPFGRRRDRPFARAAREVRVALAASARSAASSTAPASAPGQRAALLALHRAFDATAGKGVFAEDLPDFFRAHPAFTAAEAEVRRLFAASRHLFFGENPLEIAREFPPAGLIALARRLRAIERGGA</sequence>
<dbReference type="EMBL" id="JBHUHD010000001">
    <property type="protein sequence ID" value="MFD2139883.1"/>
    <property type="molecule type" value="Genomic_DNA"/>
</dbReference>
<keyword evidence="1" id="KW-0472">Membrane</keyword>
<gene>
    <name evidence="3" type="ORF">ACFSNC_05705</name>
</gene>
<keyword evidence="2" id="KW-0732">Signal</keyword>
<organism evidence="3 4">
    <name type="scientific">Ancylobacter oerskovii</name>
    <dbReference type="NCBI Taxonomy" id="459519"/>
    <lineage>
        <taxon>Bacteria</taxon>
        <taxon>Pseudomonadati</taxon>
        <taxon>Pseudomonadota</taxon>
        <taxon>Alphaproteobacteria</taxon>
        <taxon>Hyphomicrobiales</taxon>
        <taxon>Xanthobacteraceae</taxon>
        <taxon>Ancylobacter</taxon>
    </lineage>
</organism>
<feature type="transmembrane region" description="Helical" evidence="1">
    <location>
        <begin position="178"/>
        <end position="198"/>
    </location>
</feature>
<proteinExistence type="predicted"/>
<protein>
    <submittedName>
        <fullName evidence="3">Nonribosomal peptide synthetase MxaA</fullName>
    </submittedName>
</protein>
<name>A0ABW4YUF2_9HYPH</name>
<evidence type="ECO:0000313" key="4">
    <source>
        <dbReference type="Proteomes" id="UP001597299"/>
    </source>
</evidence>
<reference evidence="4" key="1">
    <citation type="journal article" date="2019" name="Int. J. Syst. Evol. Microbiol.">
        <title>The Global Catalogue of Microorganisms (GCM) 10K type strain sequencing project: providing services to taxonomists for standard genome sequencing and annotation.</title>
        <authorList>
            <consortium name="The Broad Institute Genomics Platform"/>
            <consortium name="The Broad Institute Genome Sequencing Center for Infectious Disease"/>
            <person name="Wu L."/>
            <person name="Ma J."/>
        </authorList>
    </citation>
    <scope>NUCLEOTIDE SEQUENCE [LARGE SCALE GENOMIC DNA]</scope>
    <source>
        <strain evidence="4">CCM 7435</strain>
    </source>
</reference>
<keyword evidence="1" id="KW-0812">Transmembrane</keyword>
<comment type="caution">
    <text evidence="3">The sequence shown here is derived from an EMBL/GenBank/DDBJ whole genome shotgun (WGS) entry which is preliminary data.</text>
</comment>
<evidence type="ECO:0000313" key="3">
    <source>
        <dbReference type="EMBL" id="MFD2139883.1"/>
    </source>
</evidence>
<feature type="chain" id="PRO_5046204675" evidence="2">
    <location>
        <begin position="31"/>
        <end position="324"/>
    </location>
</feature>
<dbReference type="RefSeq" id="WP_213353421.1">
    <property type="nucleotide sequence ID" value="NZ_JAHBGB010000033.1"/>
</dbReference>
<accession>A0ABW4YUF2</accession>
<keyword evidence="4" id="KW-1185">Reference proteome</keyword>
<dbReference type="Proteomes" id="UP001597299">
    <property type="component" value="Unassembled WGS sequence"/>
</dbReference>